<feature type="compositionally biased region" description="Acidic residues" evidence="2">
    <location>
        <begin position="34"/>
        <end position="51"/>
    </location>
</feature>
<protein>
    <submittedName>
        <fullName evidence="4">Reverse transcriptase domain-containing protein</fullName>
    </submittedName>
</protein>
<keyword evidence="4" id="KW-0808">Transferase</keyword>
<accession>A0A6L2J5W1</accession>
<keyword evidence="4" id="KW-0695">RNA-directed DNA polymerase</keyword>
<dbReference type="InterPro" id="IPR032567">
    <property type="entry name" value="RTL1-rel"/>
</dbReference>
<dbReference type="PROSITE" id="PS50158">
    <property type="entry name" value="ZF_CCHC"/>
    <property type="match status" value="2"/>
</dbReference>
<feature type="region of interest" description="Disordered" evidence="2">
    <location>
        <begin position="537"/>
        <end position="571"/>
    </location>
</feature>
<evidence type="ECO:0000256" key="1">
    <source>
        <dbReference type="PROSITE-ProRule" id="PRU00047"/>
    </source>
</evidence>
<feature type="compositionally biased region" description="Basic and acidic residues" evidence="2">
    <location>
        <begin position="537"/>
        <end position="549"/>
    </location>
</feature>
<proteinExistence type="predicted"/>
<name>A0A6L2J5W1_TANCI</name>
<dbReference type="GO" id="GO:0003964">
    <property type="term" value="F:RNA-directed DNA polymerase activity"/>
    <property type="evidence" value="ECO:0007669"/>
    <property type="project" value="UniProtKB-KW"/>
</dbReference>
<dbReference type="GO" id="GO:0008270">
    <property type="term" value="F:zinc ion binding"/>
    <property type="evidence" value="ECO:0007669"/>
    <property type="project" value="UniProtKB-KW"/>
</dbReference>
<dbReference type="SUPFAM" id="SSF57756">
    <property type="entry name" value="Retrovirus zinc finger-like domains"/>
    <property type="match status" value="1"/>
</dbReference>
<gene>
    <name evidence="4" type="ORF">Tci_004028</name>
</gene>
<dbReference type="Gene3D" id="4.10.60.10">
    <property type="entry name" value="Zinc finger, CCHC-type"/>
    <property type="match status" value="1"/>
</dbReference>
<dbReference type="PANTHER" id="PTHR15503">
    <property type="entry name" value="LDOC1 RELATED"/>
    <property type="match status" value="1"/>
</dbReference>
<evidence type="ECO:0000259" key="3">
    <source>
        <dbReference type="PROSITE" id="PS50158"/>
    </source>
</evidence>
<keyword evidence="1" id="KW-0479">Metal-binding</keyword>
<dbReference type="SMART" id="SM00343">
    <property type="entry name" value="ZnF_C2HC"/>
    <property type="match status" value="2"/>
</dbReference>
<keyword evidence="4" id="KW-0548">Nucleotidyltransferase</keyword>
<comment type="caution">
    <text evidence="4">The sequence shown here is derived from an EMBL/GenBank/DDBJ whole genome shotgun (WGS) entry which is preliminary data.</text>
</comment>
<dbReference type="SUPFAM" id="SSF56672">
    <property type="entry name" value="DNA/RNA polymerases"/>
    <property type="match status" value="1"/>
</dbReference>
<dbReference type="InterPro" id="IPR043502">
    <property type="entry name" value="DNA/RNA_pol_sf"/>
</dbReference>
<dbReference type="InterPro" id="IPR001878">
    <property type="entry name" value="Znf_CCHC"/>
</dbReference>
<dbReference type="EMBL" id="BKCJ010000314">
    <property type="protein sequence ID" value="GEU32050.1"/>
    <property type="molecule type" value="Genomic_DNA"/>
</dbReference>
<feature type="region of interest" description="Disordered" evidence="2">
    <location>
        <begin position="1"/>
        <end position="99"/>
    </location>
</feature>
<feature type="compositionally biased region" description="Acidic residues" evidence="2">
    <location>
        <begin position="58"/>
        <end position="86"/>
    </location>
</feature>
<dbReference type="AlphaFoldDB" id="A0A6L2J5W1"/>
<feature type="domain" description="CCHC-type" evidence="3">
    <location>
        <begin position="629"/>
        <end position="644"/>
    </location>
</feature>
<reference evidence="4" key="1">
    <citation type="journal article" date="2019" name="Sci. Rep.">
        <title>Draft genome of Tanacetum cinerariifolium, the natural source of mosquito coil.</title>
        <authorList>
            <person name="Yamashiro T."/>
            <person name="Shiraishi A."/>
            <person name="Satake H."/>
            <person name="Nakayama K."/>
        </authorList>
    </citation>
    <scope>NUCLEOTIDE SEQUENCE</scope>
</reference>
<keyword evidence="1" id="KW-0863">Zinc-finger</keyword>
<dbReference type="InterPro" id="IPR036875">
    <property type="entry name" value="Znf_CCHC_sf"/>
</dbReference>
<evidence type="ECO:0000256" key="2">
    <source>
        <dbReference type="SAM" id="MobiDB-lite"/>
    </source>
</evidence>
<feature type="domain" description="CCHC-type" evidence="3">
    <location>
        <begin position="592"/>
        <end position="608"/>
    </location>
</feature>
<sequence length="1100" mass="124445">MPPEDDVLPTVEQPLPVAVSPTADSPGYISESDLKEDPEEEDDDDLEEDLADYPTNRDDDDDENEESSGDDADDEEGDQDEDEEEDEKHLALADSVPPPAYRTTVRMSIRAQTPIYFPSEVEVDRLLAIPTPPPSSLTTLSSPLPHIPSPPLLLRAESSSTSHPLPLPPPIILPRTRESMVLMRAAAPSTYCLAPPLGTPPPLPIQLPTSSPPLILPSTDCRTGVPEVTLPPRKRLCNALGPRFEIKESSSASTGRSTGCFRADYGFVGSLDAKIRRDPDREVGYGITDVWVDPDEITATNVAELGQRMTDFVMTVRQDTDEIYGRLDDAQSDRSLMAGQLNMLRRDRHFHARTARLMKSEARAAREAWSQSIDAIDTTCSETQMVALQSQQRPARDPAHPDVPEEVFLDLFMSLLCVAGAMAEQEIQRNINLNGDVGQGSGSGNPRPLRPTRECTYTDFSQMSTPELQRAVGHDAAYELALLRGRRFLEESGKIEKYVGGLLDMIHRSVIASKPKTMQDVIEFATELMDKKIHTFAERQTENKRKQDDNQQQQQNTGRAYTAGSSEKREYGGSLPKFSKCNYHHNGLWAPKCHKCNRVGHLVRDCRSSANATATNNQRGTEARQKATCFECEAQGHFKMECPKLKNNNRELGSFDVIIGMDWLAKYHVGIVCDEKIVRVPFENRTLIIRGCHVFLAHVTTKEAEDKSEDKRLEDVPIVRDFSKVFPEDLSGLPLTRQVEFQIDLIPGVAPVARAPYRLAPSKMKELSEQLTNPKRKVWLFGYLSANLSSPICGLSLIELIMEVFDSYYLGASFKDVFAESIYPLDSRILLVPLNEEELKCWLKFEETVRWRRKHLNVLREFAFLEAQIREHKRCFQCAEASIEVDNPFVPVVSDFAVAAFNELCRMYFKKGVEDNIYEAQVINVKYNLNYYGYTFIITLEAMEENVAGLYEATVLCHCDDGRQSLLKFIRSPCSPVGRRFKMMVDLIHEKSMYEVVKEQKKAMKSELQMRRNAIKETLADLGANERPQMLEKWNYTLWESRFRRFLDNKLEDGELMWNSIEKGPYKRPMIPNPFGIDTMFSSFDFMLSIKGRIFVNGLG</sequence>
<dbReference type="Pfam" id="PF00098">
    <property type="entry name" value="zf-CCHC"/>
    <property type="match status" value="1"/>
</dbReference>
<dbReference type="PANTHER" id="PTHR15503:SF45">
    <property type="entry name" value="RNA-DIRECTED DNA POLYMERASE HOMOLOG"/>
    <property type="match status" value="1"/>
</dbReference>
<keyword evidence="1" id="KW-0862">Zinc</keyword>
<organism evidence="4">
    <name type="scientific">Tanacetum cinerariifolium</name>
    <name type="common">Dalmatian daisy</name>
    <name type="synonym">Chrysanthemum cinerariifolium</name>
    <dbReference type="NCBI Taxonomy" id="118510"/>
    <lineage>
        <taxon>Eukaryota</taxon>
        <taxon>Viridiplantae</taxon>
        <taxon>Streptophyta</taxon>
        <taxon>Embryophyta</taxon>
        <taxon>Tracheophyta</taxon>
        <taxon>Spermatophyta</taxon>
        <taxon>Magnoliopsida</taxon>
        <taxon>eudicotyledons</taxon>
        <taxon>Gunneridae</taxon>
        <taxon>Pentapetalae</taxon>
        <taxon>asterids</taxon>
        <taxon>campanulids</taxon>
        <taxon>Asterales</taxon>
        <taxon>Asteraceae</taxon>
        <taxon>Asteroideae</taxon>
        <taxon>Anthemideae</taxon>
        <taxon>Anthemidinae</taxon>
        <taxon>Tanacetum</taxon>
    </lineage>
</organism>
<dbReference type="GO" id="GO:0003676">
    <property type="term" value="F:nucleic acid binding"/>
    <property type="evidence" value="ECO:0007669"/>
    <property type="project" value="InterPro"/>
</dbReference>
<dbReference type="Pfam" id="PF08284">
    <property type="entry name" value="RVP_2"/>
    <property type="match status" value="1"/>
</dbReference>
<evidence type="ECO:0000313" key="4">
    <source>
        <dbReference type="EMBL" id="GEU32050.1"/>
    </source>
</evidence>